<feature type="compositionally biased region" description="Gly residues" evidence="2">
    <location>
        <begin position="727"/>
        <end position="739"/>
    </location>
</feature>
<proteinExistence type="predicted"/>
<dbReference type="Proteomes" id="UP000799437">
    <property type="component" value="Unassembled WGS sequence"/>
</dbReference>
<dbReference type="GO" id="GO:0033314">
    <property type="term" value="P:mitotic DNA replication checkpoint signaling"/>
    <property type="evidence" value="ECO:0007669"/>
    <property type="project" value="TreeGrafter"/>
</dbReference>
<feature type="domain" description="BRCT" evidence="3">
    <location>
        <begin position="66"/>
        <end position="155"/>
    </location>
</feature>
<feature type="region of interest" description="Disordered" evidence="2">
    <location>
        <begin position="458"/>
        <end position="692"/>
    </location>
</feature>
<dbReference type="InterPro" id="IPR059215">
    <property type="entry name" value="BRCT2_TopBP1-like"/>
</dbReference>
<dbReference type="Gene3D" id="3.40.50.10190">
    <property type="entry name" value="BRCT domain"/>
    <property type="match status" value="4"/>
</dbReference>
<dbReference type="GO" id="GO:0007095">
    <property type="term" value="P:mitotic G2 DNA damage checkpoint signaling"/>
    <property type="evidence" value="ECO:0007669"/>
    <property type="project" value="TreeGrafter"/>
</dbReference>
<dbReference type="RefSeq" id="XP_033605259.1">
    <property type="nucleotide sequence ID" value="XM_033745101.1"/>
</dbReference>
<dbReference type="Pfam" id="PF00533">
    <property type="entry name" value="BRCT"/>
    <property type="match status" value="1"/>
</dbReference>
<dbReference type="GO" id="GO:0006270">
    <property type="term" value="P:DNA replication initiation"/>
    <property type="evidence" value="ECO:0007669"/>
    <property type="project" value="TreeGrafter"/>
</dbReference>
<feature type="compositionally biased region" description="Polar residues" evidence="2">
    <location>
        <begin position="630"/>
        <end position="640"/>
    </location>
</feature>
<evidence type="ECO:0000259" key="3">
    <source>
        <dbReference type="PROSITE" id="PS50172"/>
    </source>
</evidence>
<dbReference type="PANTHER" id="PTHR13561:SF20">
    <property type="entry name" value="DNA TOPOISOMERASE 2-BINDING PROTEIN 1"/>
    <property type="match status" value="1"/>
</dbReference>
<dbReference type="CDD" id="cd18433">
    <property type="entry name" value="BRCT_Rad4_rpt3"/>
    <property type="match status" value="1"/>
</dbReference>
<feature type="domain" description="BRCT" evidence="3">
    <location>
        <begin position="1"/>
        <end position="44"/>
    </location>
</feature>
<reference evidence="4" key="1">
    <citation type="journal article" date="2020" name="Stud. Mycol.">
        <title>101 Dothideomycetes genomes: a test case for predicting lifestyles and emergence of pathogens.</title>
        <authorList>
            <person name="Haridas S."/>
            <person name="Albert R."/>
            <person name="Binder M."/>
            <person name="Bloem J."/>
            <person name="Labutti K."/>
            <person name="Salamov A."/>
            <person name="Andreopoulos B."/>
            <person name="Baker S."/>
            <person name="Barry K."/>
            <person name="Bills G."/>
            <person name="Bluhm B."/>
            <person name="Cannon C."/>
            <person name="Castanera R."/>
            <person name="Culley D."/>
            <person name="Daum C."/>
            <person name="Ezra D."/>
            <person name="Gonzalez J."/>
            <person name="Henrissat B."/>
            <person name="Kuo A."/>
            <person name="Liang C."/>
            <person name="Lipzen A."/>
            <person name="Lutzoni F."/>
            <person name="Magnuson J."/>
            <person name="Mondo S."/>
            <person name="Nolan M."/>
            <person name="Ohm R."/>
            <person name="Pangilinan J."/>
            <person name="Park H.-J."/>
            <person name="Ramirez L."/>
            <person name="Alfaro M."/>
            <person name="Sun H."/>
            <person name="Tritt A."/>
            <person name="Yoshinaga Y."/>
            <person name="Zwiers L.-H."/>
            <person name="Turgeon B."/>
            <person name="Goodwin S."/>
            <person name="Spatafora J."/>
            <person name="Crous P."/>
            <person name="Grigoriev I."/>
        </authorList>
    </citation>
    <scope>NUCLEOTIDE SEQUENCE</scope>
    <source>
        <strain evidence="4">CBS 121739</strain>
    </source>
</reference>
<evidence type="ECO:0000256" key="2">
    <source>
        <dbReference type="SAM" id="MobiDB-lite"/>
    </source>
</evidence>
<gene>
    <name evidence="4" type="ORF">EJ05DRAFT_481689</name>
</gene>
<accession>A0A6A6WKU3</accession>
<dbReference type="EMBL" id="ML996565">
    <property type="protein sequence ID" value="KAF2762808.1"/>
    <property type="molecule type" value="Genomic_DNA"/>
</dbReference>
<dbReference type="AlphaFoldDB" id="A0A6A6WKU3"/>
<dbReference type="PROSITE" id="PS50172">
    <property type="entry name" value="BRCT"/>
    <property type="match status" value="3"/>
</dbReference>
<sequence length="750" mass="81722">MGAIHKFDLTSDVTHLLVGDVETNKYRYVAKERPDVKVVLPQWLEAVRLSWMEGGETDVAALETEHKAPPLYKLRLSITGFDDLLFRQSLSETIISNGAHYSGDLTKQTTHLLAARPEGKKYGYARQWGIKVVSLKWLQDTITRGMALDEAAYDPLKPEEEQGKGAFTTLTTTTTVVTGKRLRPEQQHEASGEPQVRKLRRTASTKLGSQNESIWADITSHSATDRRRSDGQWLDLDKTSSESAILSLVPPAAASAHAPDVTAEAVPEPRAPVLELVQPEDGIFQRRVVHIHGFDEKKTTILLQHLSANGAMACTRPAELAALPLEKLEDGFLIVPDDAPVTRLPPLPELAQRLLKVTNWWVEKCLHNKTLIDPTEDALCRPFAKIHINGAVYDEYLKPTTSVLICGPLSANKEKLSLAAKNSIPAVTQDWLSHSIESGERRPYKQYLVQPIRSINHETGEQAIEKPKPTKQLPEEEKSAVSKGKSGASSERAAAHGRVPQRPTNGKTKRKLGGELPPQNLGRPDDSISKPLAELPQATTSPRRRSATTSTNTSNKSHKSASEQNLDQPSRPSSPDPEPVMAVEQPHLENAIAALRAQKQAARAPSAAAPEMLETNRQRRRRGLLGRAHSSATSNTSTGDPDSHVLTNHAEASSSNVVEAPESWPQQNADSAAAAVVEQEAPPQTQLVYDNPEARRAREILLAKMGGKMEEEASPAKGIGVVKDLGGGSSIGAGSGVTGGTTTRQARRRR</sequence>
<feature type="compositionally biased region" description="Low complexity" evidence="2">
    <location>
        <begin position="591"/>
        <end position="610"/>
    </location>
</feature>
<dbReference type="InterPro" id="IPR036420">
    <property type="entry name" value="BRCT_dom_sf"/>
</dbReference>
<name>A0A6A6WKU3_9PEZI</name>
<evidence type="ECO:0000256" key="1">
    <source>
        <dbReference type="ARBA" id="ARBA00022737"/>
    </source>
</evidence>
<dbReference type="InterPro" id="IPR001357">
    <property type="entry name" value="BRCT_dom"/>
</dbReference>
<feature type="domain" description="BRCT" evidence="3">
    <location>
        <begin position="386"/>
        <end position="449"/>
    </location>
</feature>
<dbReference type="PANTHER" id="PTHR13561">
    <property type="entry name" value="DNA REPLICATION REGULATOR DPB11-RELATED"/>
    <property type="match status" value="1"/>
</dbReference>
<dbReference type="CDD" id="cd17731">
    <property type="entry name" value="BRCT_TopBP1_rpt2_like"/>
    <property type="match status" value="1"/>
</dbReference>
<dbReference type="GeneID" id="54486155"/>
<feature type="region of interest" description="Disordered" evidence="2">
    <location>
        <begin position="727"/>
        <end position="750"/>
    </location>
</feature>
<dbReference type="SMART" id="SM00292">
    <property type="entry name" value="BRCT"/>
    <property type="match status" value="2"/>
</dbReference>
<feature type="compositionally biased region" description="Basic and acidic residues" evidence="2">
    <location>
        <begin position="458"/>
        <end position="480"/>
    </location>
</feature>
<keyword evidence="5" id="KW-1185">Reference proteome</keyword>
<organism evidence="4 5">
    <name type="scientific">Pseudovirgaria hyperparasitica</name>
    <dbReference type="NCBI Taxonomy" id="470096"/>
    <lineage>
        <taxon>Eukaryota</taxon>
        <taxon>Fungi</taxon>
        <taxon>Dikarya</taxon>
        <taxon>Ascomycota</taxon>
        <taxon>Pezizomycotina</taxon>
        <taxon>Dothideomycetes</taxon>
        <taxon>Dothideomycetes incertae sedis</taxon>
        <taxon>Acrospermales</taxon>
        <taxon>Acrospermaceae</taxon>
        <taxon>Pseudovirgaria</taxon>
    </lineage>
</organism>
<feature type="compositionally biased region" description="Low complexity" evidence="2">
    <location>
        <begin position="672"/>
        <end position="684"/>
    </location>
</feature>
<feature type="compositionally biased region" description="Low complexity" evidence="2">
    <location>
        <begin position="481"/>
        <end position="491"/>
    </location>
</feature>
<dbReference type="Pfam" id="PF12738">
    <property type="entry name" value="PTCB-BRCT"/>
    <property type="match status" value="1"/>
</dbReference>
<evidence type="ECO:0000313" key="4">
    <source>
        <dbReference type="EMBL" id="KAF2762808.1"/>
    </source>
</evidence>
<keyword evidence="1" id="KW-0677">Repeat</keyword>
<dbReference type="SUPFAM" id="SSF52113">
    <property type="entry name" value="BRCT domain"/>
    <property type="match status" value="3"/>
</dbReference>
<evidence type="ECO:0000313" key="5">
    <source>
        <dbReference type="Proteomes" id="UP000799437"/>
    </source>
</evidence>
<dbReference type="OrthoDB" id="251770at2759"/>
<protein>
    <recommendedName>
        <fullName evidence="3">BRCT domain-containing protein</fullName>
    </recommendedName>
</protein>